<keyword evidence="1" id="KW-0863">Zinc-finger</keyword>
<reference evidence="6" key="1">
    <citation type="submission" date="2016-06" db="UniProtKB">
        <authorList>
            <consortium name="WormBaseParasite"/>
        </authorList>
    </citation>
    <scope>IDENTIFICATION</scope>
</reference>
<dbReference type="GO" id="GO:0008270">
    <property type="term" value="F:zinc ion binding"/>
    <property type="evidence" value="ECO:0007669"/>
    <property type="project" value="UniProtKB-KW"/>
</dbReference>
<evidence type="ECO:0000259" key="3">
    <source>
        <dbReference type="PROSITE" id="PS50157"/>
    </source>
</evidence>
<sequence>MHANFHRKDAVIIQEGFQRFRASENCGVQICPFYQERTTHFHCRRPNCRFTFKNKADMGCDYVVHSSSQILSHKRKHDRRFSHLTPRHSDPAQFTDLSNLTFDSALRADPNVSQSNPSPYDLSPGAADFGEPLDMKCYPLSAGKQEDEALTPRTPSENSPFASGPREMLSPVQDLTSQISDKVYRKANCLFEKCLNKRKESSVTFLLPGNCNEEEEKRTLRILFPQQHVCSGDIDEDWKIEGENTEEVEHPKDAPDSDIHLILRLVHQFHEHQTGNEDADDEDANVLKCGLSSCTMTDSSCPNPPEDPHMHCCFWPACAYKVRLCDKDPFEPFSHLVSHEARFARPSVERKRLDTLSGRDINTSRQSVSPNQPSGNISFNEVNTNPCPLAGHQPRRRGRPPKYTKYIRVPRPQLPDELCTDNCAATDLTRDMFFTERLSAHCTSQVRIVGGVKLYITNEQCPDDLCDYSIQRVEHYHCVRPRCYMASESLDLMNVHRREFHNHVKIAPGFEHFDRSVDCRRPTCHSKRMNQHYHCTYPNCDYAFIRPSTMLQHARKHEEVARARRLGLNHLQKHTHMLNRIANTDRLSVRQVAMDQLTKPMGQVEKPPFLPLGLSSLVAAQLPTIFPPTTVAPNEQTHCTGGSIDSPGLTHMSSQSAYPQNSLPGFLPIWAAAMAAAAAVAKQANGWPEGLMDHRPESNNDRYTGLDSATNGQSVSQLQEGFHRQSEVVDPHAMEDDV</sequence>
<gene>
    <name evidence="4" type="ORF">ECPE_LOCUS2503</name>
</gene>
<feature type="region of interest" description="Disordered" evidence="2">
    <location>
        <begin position="145"/>
        <end position="168"/>
    </location>
</feature>
<organism evidence="6">
    <name type="scientific">Echinostoma caproni</name>
    <dbReference type="NCBI Taxonomy" id="27848"/>
    <lineage>
        <taxon>Eukaryota</taxon>
        <taxon>Metazoa</taxon>
        <taxon>Spiralia</taxon>
        <taxon>Lophotrochozoa</taxon>
        <taxon>Platyhelminthes</taxon>
        <taxon>Trematoda</taxon>
        <taxon>Digenea</taxon>
        <taxon>Plagiorchiida</taxon>
        <taxon>Echinostomata</taxon>
        <taxon>Echinostomatoidea</taxon>
        <taxon>Echinostomatidae</taxon>
        <taxon>Echinostoma</taxon>
    </lineage>
</organism>
<feature type="compositionally biased region" description="Basic and acidic residues" evidence="2">
    <location>
        <begin position="691"/>
        <end position="700"/>
    </location>
</feature>
<dbReference type="GO" id="GO:0045664">
    <property type="term" value="P:regulation of neuron differentiation"/>
    <property type="evidence" value="ECO:0007669"/>
    <property type="project" value="TreeGrafter"/>
</dbReference>
<dbReference type="Proteomes" id="UP000272942">
    <property type="component" value="Unassembled WGS sequence"/>
</dbReference>
<dbReference type="PROSITE" id="PS50157">
    <property type="entry name" value="ZINC_FINGER_C2H2_2"/>
    <property type="match status" value="1"/>
</dbReference>
<dbReference type="InterPro" id="IPR040373">
    <property type="entry name" value="CASZ1"/>
</dbReference>
<feature type="compositionally biased region" description="Basic residues" evidence="2">
    <location>
        <begin position="393"/>
        <end position="402"/>
    </location>
</feature>
<dbReference type="GO" id="GO:0045944">
    <property type="term" value="P:positive regulation of transcription by RNA polymerase II"/>
    <property type="evidence" value="ECO:0007669"/>
    <property type="project" value="TreeGrafter"/>
</dbReference>
<dbReference type="OrthoDB" id="10063916at2759"/>
<dbReference type="InterPro" id="IPR013087">
    <property type="entry name" value="Znf_C2H2_type"/>
</dbReference>
<name>A0A183A6B8_9TREM</name>
<feature type="compositionally biased region" description="Polar residues" evidence="2">
    <location>
        <begin position="707"/>
        <end position="719"/>
    </location>
</feature>
<dbReference type="GO" id="GO:0000981">
    <property type="term" value="F:DNA-binding transcription factor activity, RNA polymerase II-specific"/>
    <property type="evidence" value="ECO:0007669"/>
    <property type="project" value="TreeGrafter"/>
</dbReference>
<keyword evidence="1" id="KW-0862">Zinc</keyword>
<evidence type="ECO:0000313" key="6">
    <source>
        <dbReference type="WBParaSite" id="ECPE_0000250301-mRNA-1"/>
    </source>
</evidence>
<accession>A0A183A6B8</accession>
<feature type="domain" description="C2H2-type" evidence="3">
    <location>
        <begin position="533"/>
        <end position="557"/>
    </location>
</feature>
<reference evidence="4 5" key="2">
    <citation type="submission" date="2018-11" db="EMBL/GenBank/DDBJ databases">
        <authorList>
            <consortium name="Pathogen Informatics"/>
        </authorList>
    </citation>
    <scope>NUCLEOTIDE SEQUENCE [LARGE SCALE GENOMIC DNA]</scope>
    <source>
        <strain evidence="4 5">Egypt</strain>
    </source>
</reference>
<dbReference type="SMART" id="SM00355">
    <property type="entry name" value="ZnF_C2H2"/>
    <property type="match status" value="2"/>
</dbReference>
<feature type="region of interest" description="Disordered" evidence="2">
    <location>
        <begin position="360"/>
        <end position="402"/>
    </location>
</feature>
<dbReference type="EMBL" id="UZAN01039656">
    <property type="protein sequence ID" value="VDP66654.1"/>
    <property type="molecule type" value="Genomic_DNA"/>
</dbReference>
<feature type="compositionally biased region" description="Polar residues" evidence="2">
    <location>
        <begin position="360"/>
        <end position="386"/>
    </location>
</feature>
<dbReference type="GO" id="GO:0000977">
    <property type="term" value="F:RNA polymerase II transcription regulatory region sequence-specific DNA binding"/>
    <property type="evidence" value="ECO:0007669"/>
    <property type="project" value="TreeGrafter"/>
</dbReference>
<dbReference type="PANTHER" id="PTHR12451:SF0">
    <property type="entry name" value="ZINC FINGER PROTEIN CASTOR HOMOLOG 1"/>
    <property type="match status" value="1"/>
</dbReference>
<evidence type="ECO:0000256" key="2">
    <source>
        <dbReference type="SAM" id="MobiDB-lite"/>
    </source>
</evidence>
<evidence type="ECO:0000313" key="5">
    <source>
        <dbReference type="Proteomes" id="UP000272942"/>
    </source>
</evidence>
<dbReference type="PROSITE" id="PS00028">
    <property type="entry name" value="ZINC_FINGER_C2H2_1"/>
    <property type="match status" value="1"/>
</dbReference>
<dbReference type="PANTHER" id="PTHR12451">
    <property type="entry name" value="TRANSCRIPTION FACTOR CASTOR PROTEIN MING -RELATED"/>
    <property type="match status" value="1"/>
</dbReference>
<dbReference type="WBParaSite" id="ECPE_0000250301-mRNA-1">
    <property type="protein sequence ID" value="ECPE_0000250301-mRNA-1"/>
    <property type="gene ID" value="ECPE_0000250301"/>
</dbReference>
<protein>
    <submittedName>
        <fullName evidence="6">C2H2-type domain-containing protein</fullName>
    </submittedName>
</protein>
<keyword evidence="5" id="KW-1185">Reference proteome</keyword>
<dbReference type="AlphaFoldDB" id="A0A183A6B8"/>
<feature type="compositionally biased region" description="Basic and acidic residues" evidence="2">
    <location>
        <begin position="721"/>
        <end position="738"/>
    </location>
</feature>
<evidence type="ECO:0000256" key="1">
    <source>
        <dbReference type="PROSITE-ProRule" id="PRU00042"/>
    </source>
</evidence>
<evidence type="ECO:0000313" key="4">
    <source>
        <dbReference type="EMBL" id="VDP66654.1"/>
    </source>
</evidence>
<dbReference type="GO" id="GO:0005634">
    <property type="term" value="C:nucleus"/>
    <property type="evidence" value="ECO:0007669"/>
    <property type="project" value="TreeGrafter"/>
</dbReference>
<keyword evidence="1" id="KW-0479">Metal-binding</keyword>
<feature type="region of interest" description="Disordered" evidence="2">
    <location>
        <begin position="688"/>
        <end position="738"/>
    </location>
</feature>
<proteinExistence type="predicted"/>